<organism evidence="1 2">
    <name type="scientific">Streptacidiphilus alkalitolerans</name>
    <dbReference type="NCBI Taxonomy" id="3342712"/>
    <lineage>
        <taxon>Bacteria</taxon>
        <taxon>Bacillati</taxon>
        <taxon>Actinomycetota</taxon>
        <taxon>Actinomycetes</taxon>
        <taxon>Kitasatosporales</taxon>
        <taxon>Streptomycetaceae</taxon>
        <taxon>Streptacidiphilus</taxon>
    </lineage>
</organism>
<protein>
    <submittedName>
        <fullName evidence="1">Uncharacterized protein</fullName>
    </submittedName>
</protein>
<comment type="caution">
    <text evidence="1">The sequence shown here is derived from an EMBL/GenBank/DDBJ whole genome shotgun (WGS) entry which is preliminary data.</text>
</comment>
<evidence type="ECO:0000313" key="2">
    <source>
        <dbReference type="Proteomes" id="UP001592530"/>
    </source>
</evidence>
<dbReference type="Proteomes" id="UP001592530">
    <property type="component" value="Unassembled WGS sequence"/>
</dbReference>
<name>A0ABV6X6U7_9ACTN</name>
<accession>A0ABV6X6U7</accession>
<proteinExistence type="predicted"/>
<dbReference type="EMBL" id="JBHEZY010000011">
    <property type="protein sequence ID" value="MFC1434003.1"/>
    <property type="molecule type" value="Genomic_DNA"/>
</dbReference>
<reference evidence="1 2" key="1">
    <citation type="submission" date="2024-09" db="EMBL/GenBank/DDBJ databases">
        <authorList>
            <person name="Lee S.D."/>
        </authorList>
    </citation>
    <scope>NUCLEOTIDE SEQUENCE [LARGE SCALE GENOMIC DNA]</scope>
    <source>
        <strain evidence="1 2">N1-3</strain>
    </source>
</reference>
<sequence>MSHVSPSGFERLVNDEYERLQRFLAHLGATPEGAEEIADRAFASLLREGSRSSGQRIERPLDWVLITAWRTYCREERRSRKRGEEERVGGLELRLVMALFLEGFSTIDIARLINSTEQIARTLVKHAAEGFLSPEPGPALRPEEGGASELV</sequence>
<gene>
    <name evidence="1" type="ORF">ACEZDB_25455</name>
</gene>
<evidence type="ECO:0000313" key="1">
    <source>
        <dbReference type="EMBL" id="MFC1434003.1"/>
    </source>
</evidence>
<dbReference type="Gene3D" id="1.10.1740.10">
    <property type="match status" value="1"/>
</dbReference>
<dbReference type="RefSeq" id="WP_380556260.1">
    <property type="nucleotide sequence ID" value="NZ_JBHEZY010000011.1"/>
</dbReference>